<dbReference type="AlphaFoldDB" id="A0A0F9KBJ0"/>
<accession>A0A0F9KBJ0</accession>
<evidence type="ECO:0000313" key="1">
    <source>
        <dbReference type="EMBL" id="KKL46571.1"/>
    </source>
</evidence>
<proteinExistence type="predicted"/>
<gene>
    <name evidence="2" type="ORF">LCGC14_1722940</name>
    <name evidence="1" type="ORF">LCGC14_2344250</name>
</gene>
<dbReference type="EMBL" id="LAZR01033983">
    <property type="protein sequence ID" value="KKL46571.1"/>
    <property type="molecule type" value="Genomic_DNA"/>
</dbReference>
<evidence type="ECO:0000313" key="2">
    <source>
        <dbReference type="EMBL" id="KKM09339.1"/>
    </source>
</evidence>
<name>A0A0F9KBJ0_9ZZZZ</name>
<organism evidence="2">
    <name type="scientific">marine sediment metagenome</name>
    <dbReference type="NCBI Taxonomy" id="412755"/>
    <lineage>
        <taxon>unclassified sequences</taxon>
        <taxon>metagenomes</taxon>
        <taxon>ecological metagenomes</taxon>
    </lineage>
</organism>
<protein>
    <submittedName>
        <fullName evidence="2">Uncharacterized protein</fullName>
    </submittedName>
</protein>
<sequence>MSQVDYVVANADGATFRADINAQLDAIATNNSGAAEPTVKFALMWWYDTALNKLMQRNEANTAWLTRFTD</sequence>
<comment type="caution">
    <text evidence="2">The sequence shown here is derived from an EMBL/GenBank/DDBJ whole genome shotgun (WGS) entry which is preliminary data.</text>
</comment>
<dbReference type="EMBL" id="LAZR01015529">
    <property type="protein sequence ID" value="KKM09339.1"/>
    <property type="molecule type" value="Genomic_DNA"/>
</dbReference>
<reference evidence="2" key="1">
    <citation type="journal article" date="2015" name="Nature">
        <title>Complex archaea that bridge the gap between prokaryotes and eukaryotes.</title>
        <authorList>
            <person name="Spang A."/>
            <person name="Saw J.H."/>
            <person name="Jorgensen S.L."/>
            <person name="Zaremba-Niedzwiedzka K."/>
            <person name="Martijn J."/>
            <person name="Lind A.E."/>
            <person name="van Eijk R."/>
            <person name="Schleper C."/>
            <person name="Guy L."/>
            <person name="Ettema T.J."/>
        </authorList>
    </citation>
    <scope>NUCLEOTIDE SEQUENCE</scope>
</reference>